<dbReference type="RefSeq" id="WP_408181262.1">
    <property type="nucleotide sequence ID" value="NZ_JAQQEZ010000047.1"/>
</dbReference>
<sequence>MRGKRRTYDVTLNVVQKDSGVCAYAAWVQFQHEFKGSGLILPLIANTRDGATKEARLRIEKDIEYLAGIVE</sequence>
<dbReference type="Proteomes" id="UP001629230">
    <property type="component" value="Unassembled WGS sequence"/>
</dbReference>
<gene>
    <name evidence="1" type="ORF">PQR57_38350</name>
</gene>
<comment type="caution">
    <text evidence="1">The sequence shown here is derived from an EMBL/GenBank/DDBJ whole genome shotgun (WGS) entry which is preliminary data.</text>
</comment>
<evidence type="ECO:0000313" key="1">
    <source>
        <dbReference type="EMBL" id="MFM0006825.1"/>
    </source>
</evidence>
<evidence type="ECO:0000313" key="2">
    <source>
        <dbReference type="Proteomes" id="UP001629230"/>
    </source>
</evidence>
<reference evidence="1 2" key="1">
    <citation type="journal article" date="2024" name="Chem. Sci.">
        <title>Discovery of megapolipeptins by genome mining of a Burkholderiales bacteria collection.</title>
        <authorList>
            <person name="Paulo B.S."/>
            <person name="Recchia M.J.J."/>
            <person name="Lee S."/>
            <person name="Fergusson C.H."/>
            <person name="Romanowski S.B."/>
            <person name="Hernandez A."/>
            <person name="Krull N."/>
            <person name="Liu D.Y."/>
            <person name="Cavanagh H."/>
            <person name="Bos A."/>
            <person name="Gray C.A."/>
            <person name="Murphy B.T."/>
            <person name="Linington R.G."/>
            <person name="Eustaquio A.S."/>
        </authorList>
    </citation>
    <scope>NUCLEOTIDE SEQUENCE [LARGE SCALE GENOMIC DNA]</scope>
    <source>
        <strain evidence="1 2">RL17-350-BIC-A</strain>
    </source>
</reference>
<name>A0ABW9B1T3_9BURK</name>
<organism evidence="1 2">
    <name type="scientific">Paraburkholderia dipogonis</name>
    <dbReference type="NCBI Taxonomy" id="1211383"/>
    <lineage>
        <taxon>Bacteria</taxon>
        <taxon>Pseudomonadati</taxon>
        <taxon>Pseudomonadota</taxon>
        <taxon>Betaproteobacteria</taxon>
        <taxon>Burkholderiales</taxon>
        <taxon>Burkholderiaceae</taxon>
        <taxon>Paraburkholderia</taxon>
    </lineage>
</organism>
<proteinExistence type="predicted"/>
<dbReference type="EMBL" id="JAQQEZ010000047">
    <property type="protein sequence ID" value="MFM0006825.1"/>
    <property type="molecule type" value="Genomic_DNA"/>
</dbReference>
<protein>
    <submittedName>
        <fullName evidence="1">Uncharacterized protein</fullName>
    </submittedName>
</protein>
<keyword evidence="2" id="KW-1185">Reference proteome</keyword>
<accession>A0ABW9B1T3</accession>